<protein>
    <recommendedName>
        <fullName evidence="1">RING-type domain-containing protein</fullName>
    </recommendedName>
</protein>
<comment type="caution">
    <text evidence="2">The sequence shown here is derived from an EMBL/GenBank/DDBJ whole genome shotgun (WGS) entry which is preliminary data.</text>
</comment>
<evidence type="ECO:0000259" key="1">
    <source>
        <dbReference type="Pfam" id="PF17123"/>
    </source>
</evidence>
<dbReference type="PANTHER" id="PTHR45676">
    <property type="entry name" value="RING-H2 FINGER PROTEIN ATL51-RELATED"/>
    <property type="match status" value="1"/>
</dbReference>
<name>A0A4S4D1H5_CAMSN</name>
<dbReference type="AlphaFoldDB" id="A0A4S4D1H5"/>
<dbReference type="Proteomes" id="UP000306102">
    <property type="component" value="Unassembled WGS sequence"/>
</dbReference>
<feature type="domain" description="RING-type" evidence="1">
    <location>
        <begin position="101"/>
        <end position="129"/>
    </location>
</feature>
<proteinExistence type="predicted"/>
<dbReference type="EMBL" id="SDRB02013049">
    <property type="protein sequence ID" value="THF96069.1"/>
    <property type="molecule type" value="Genomic_DNA"/>
</dbReference>
<organism evidence="2 3">
    <name type="scientific">Camellia sinensis var. sinensis</name>
    <name type="common">China tea</name>
    <dbReference type="NCBI Taxonomy" id="542762"/>
    <lineage>
        <taxon>Eukaryota</taxon>
        <taxon>Viridiplantae</taxon>
        <taxon>Streptophyta</taxon>
        <taxon>Embryophyta</taxon>
        <taxon>Tracheophyta</taxon>
        <taxon>Spermatophyta</taxon>
        <taxon>Magnoliopsida</taxon>
        <taxon>eudicotyledons</taxon>
        <taxon>Gunneridae</taxon>
        <taxon>Pentapetalae</taxon>
        <taxon>asterids</taxon>
        <taxon>Ericales</taxon>
        <taxon>Theaceae</taxon>
        <taxon>Camellia</taxon>
    </lineage>
</organism>
<dbReference type="GO" id="GO:0016567">
    <property type="term" value="P:protein ubiquitination"/>
    <property type="evidence" value="ECO:0007669"/>
    <property type="project" value="UniProtKB-UniPathway"/>
</dbReference>
<accession>A0A4S4D1H5</accession>
<dbReference type="InterPro" id="IPR001841">
    <property type="entry name" value="Znf_RING"/>
</dbReference>
<sequence>MLNDRDNRPGHCHPIFLLNMLVLWHKVPTLPQPPPLPSSSSSRRRRRTHFDLEMARRRRIEIETSSIRMVSQPYLIIVLPPSYNYTKDIIGLVSKTHDQTCTVCLFEFLYGKPVRILPECLHSFHVPCIDM</sequence>
<dbReference type="Pfam" id="PF17123">
    <property type="entry name" value="zf-RING_11"/>
    <property type="match status" value="1"/>
</dbReference>
<reference evidence="2 3" key="1">
    <citation type="journal article" date="2018" name="Proc. Natl. Acad. Sci. U.S.A.">
        <title>Draft genome sequence of Camellia sinensis var. sinensis provides insights into the evolution of the tea genome and tea quality.</title>
        <authorList>
            <person name="Wei C."/>
            <person name="Yang H."/>
            <person name="Wang S."/>
            <person name="Zhao J."/>
            <person name="Liu C."/>
            <person name="Gao L."/>
            <person name="Xia E."/>
            <person name="Lu Y."/>
            <person name="Tai Y."/>
            <person name="She G."/>
            <person name="Sun J."/>
            <person name="Cao H."/>
            <person name="Tong W."/>
            <person name="Gao Q."/>
            <person name="Li Y."/>
            <person name="Deng W."/>
            <person name="Jiang X."/>
            <person name="Wang W."/>
            <person name="Chen Q."/>
            <person name="Zhang S."/>
            <person name="Li H."/>
            <person name="Wu J."/>
            <person name="Wang P."/>
            <person name="Li P."/>
            <person name="Shi C."/>
            <person name="Zheng F."/>
            <person name="Jian J."/>
            <person name="Huang B."/>
            <person name="Shan D."/>
            <person name="Shi M."/>
            <person name="Fang C."/>
            <person name="Yue Y."/>
            <person name="Li F."/>
            <person name="Li D."/>
            <person name="Wei S."/>
            <person name="Han B."/>
            <person name="Jiang C."/>
            <person name="Yin Y."/>
            <person name="Xia T."/>
            <person name="Zhang Z."/>
            <person name="Bennetzen J.L."/>
            <person name="Zhao S."/>
            <person name="Wan X."/>
        </authorList>
    </citation>
    <scope>NUCLEOTIDE SEQUENCE [LARGE SCALE GENOMIC DNA]</scope>
    <source>
        <strain evidence="3">cv. Shuchazao</strain>
        <tissue evidence="2">Leaf</tissue>
    </source>
</reference>
<dbReference type="PANTHER" id="PTHR45676:SF159">
    <property type="entry name" value="RING-H2 FINGER PROTEIN ATL51"/>
    <property type="match status" value="1"/>
</dbReference>
<dbReference type="InterPro" id="IPR013083">
    <property type="entry name" value="Znf_RING/FYVE/PHD"/>
</dbReference>
<dbReference type="SUPFAM" id="SSF57850">
    <property type="entry name" value="RING/U-box"/>
    <property type="match status" value="1"/>
</dbReference>
<evidence type="ECO:0000313" key="2">
    <source>
        <dbReference type="EMBL" id="THF96069.1"/>
    </source>
</evidence>
<evidence type="ECO:0000313" key="3">
    <source>
        <dbReference type="Proteomes" id="UP000306102"/>
    </source>
</evidence>
<dbReference type="Gene3D" id="3.30.40.10">
    <property type="entry name" value="Zinc/RING finger domain, C3HC4 (zinc finger)"/>
    <property type="match status" value="1"/>
</dbReference>
<gene>
    <name evidence="2" type="ORF">TEA_002925</name>
</gene>
<keyword evidence="3" id="KW-1185">Reference proteome</keyword>
<dbReference type="UniPathway" id="UPA00143"/>